<dbReference type="Gene3D" id="2.180.10.10">
    <property type="entry name" value="RHS repeat-associated core"/>
    <property type="match status" value="1"/>
</dbReference>
<dbReference type="InterPro" id="IPR022385">
    <property type="entry name" value="Rhs_assc_core"/>
</dbReference>
<accession>A0A3M8TRB1</accession>
<reference evidence="1 2" key="1">
    <citation type="submission" date="2018-10" db="EMBL/GenBank/DDBJ databases">
        <title>An outbreak of IMP-63 producing strain in France.</title>
        <authorList>
            <person name="Bour M."/>
            <person name="Liapis E."/>
            <person name="Plesiat P."/>
        </authorList>
    </citation>
    <scope>NUCLEOTIDE SEQUENCE [LARGE SCALE GENOMIC DNA]</scope>
    <source>
        <strain evidence="1 2">12917</strain>
    </source>
</reference>
<name>A0A3M8TRB1_PSEPU</name>
<gene>
    <name evidence="1" type="ORF">EFK07_02890</name>
</gene>
<dbReference type="Proteomes" id="UP000278162">
    <property type="component" value="Unassembled WGS sequence"/>
</dbReference>
<protein>
    <submittedName>
        <fullName evidence="1">RHS repeat-associated core domain-containing protein</fullName>
    </submittedName>
</protein>
<proteinExistence type="predicted"/>
<evidence type="ECO:0000313" key="1">
    <source>
        <dbReference type="EMBL" id="RNF93640.1"/>
    </source>
</evidence>
<dbReference type="NCBIfam" id="TIGR03696">
    <property type="entry name" value="Rhs_assc_core"/>
    <property type="match status" value="1"/>
</dbReference>
<dbReference type="EMBL" id="RJAI01000003">
    <property type="protein sequence ID" value="RNF93640.1"/>
    <property type="molecule type" value="Genomic_DNA"/>
</dbReference>
<organism evidence="1 2">
    <name type="scientific">Pseudomonas putida</name>
    <name type="common">Arthrobacter siderocapsulatus</name>
    <dbReference type="NCBI Taxonomy" id="303"/>
    <lineage>
        <taxon>Bacteria</taxon>
        <taxon>Pseudomonadati</taxon>
        <taxon>Pseudomonadota</taxon>
        <taxon>Gammaproteobacteria</taxon>
        <taxon>Pseudomonadales</taxon>
        <taxon>Pseudomonadaceae</taxon>
        <taxon>Pseudomonas</taxon>
    </lineage>
</organism>
<dbReference type="AlphaFoldDB" id="A0A3M8TRB1"/>
<evidence type="ECO:0000313" key="2">
    <source>
        <dbReference type="Proteomes" id="UP000278162"/>
    </source>
</evidence>
<comment type="caution">
    <text evidence="1">The sequence shown here is derived from an EMBL/GenBank/DDBJ whole genome shotgun (WGS) entry which is preliminary data.</text>
</comment>
<sequence>MCMPGAKYFYLKSQLRQVLRDKACQVCFRIAQRVFAELSKVEVATQQVLIYQDSAGSIIGRSYSKATVSLMYAPYGCSARETALEALLQYNGERLDSLVNGYFLGNGERLYSVVRPGFLSYDSPGSPFGNGGLNGYAYCGGDPINHNDPSGKTRMRTGTAKPLKRTWAETRRKLNQSSPEALVNLIEESPKYLPHIKGAEAANALNHVLALSYDPLAPIPKGLFASTREMFMGVRERRLKVNARISAFLQSPSPAEAKWIHRQLLGIRNLIKFERDRAHVRLHSVTRELLSPALEDIKSWRQQ</sequence>